<reference evidence="2" key="1">
    <citation type="submission" date="2022-11" db="EMBL/GenBank/DDBJ databases">
        <title>Genome Resource of Sclerotinia nivalis Strain SnTB1, a Plant Pathogen Isolated from American Ginseng.</title>
        <authorList>
            <person name="Fan S."/>
        </authorList>
    </citation>
    <scope>NUCLEOTIDE SEQUENCE</scope>
    <source>
        <strain evidence="2">SnTB1</strain>
    </source>
</reference>
<evidence type="ECO:0000256" key="1">
    <source>
        <dbReference type="SAM" id="MobiDB-lite"/>
    </source>
</evidence>
<feature type="compositionally biased region" description="Polar residues" evidence="1">
    <location>
        <begin position="107"/>
        <end position="118"/>
    </location>
</feature>
<sequence length="165" mass="18299">MGSAPPGRHLQAYGTAPTGLNRTGENRQALVGHSYKNPQYSHHGPSTPVDQPTTNSFHPGFNRSRENRQVQVGDFGQAPPRRPYSPSQAIYRSRPLSEYPGYGGTGENSQVQTNYSSQNPPPRLYGPLPSWSPPTPFPAFAQRTAMQDPYNYRILPCDQFTPTLK</sequence>
<feature type="compositionally biased region" description="Polar residues" evidence="1">
    <location>
        <begin position="48"/>
        <end position="57"/>
    </location>
</feature>
<proteinExistence type="predicted"/>
<name>A0A9X0AA77_9HELO</name>
<feature type="region of interest" description="Disordered" evidence="1">
    <location>
        <begin position="1"/>
        <end position="130"/>
    </location>
</feature>
<comment type="caution">
    <text evidence="2">The sequence shown here is derived from an EMBL/GenBank/DDBJ whole genome shotgun (WGS) entry which is preliminary data.</text>
</comment>
<dbReference type="AlphaFoldDB" id="A0A9X0AA77"/>
<evidence type="ECO:0000313" key="2">
    <source>
        <dbReference type="EMBL" id="KAJ8058704.1"/>
    </source>
</evidence>
<evidence type="ECO:0000313" key="3">
    <source>
        <dbReference type="Proteomes" id="UP001152300"/>
    </source>
</evidence>
<gene>
    <name evidence="2" type="ORF">OCU04_012876</name>
</gene>
<keyword evidence="3" id="KW-1185">Reference proteome</keyword>
<dbReference type="Proteomes" id="UP001152300">
    <property type="component" value="Unassembled WGS sequence"/>
</dbReference>
<accession>A0A9X0AA77</accession>
<feature type="compositionally biased region" description="Pro residues" evidence="1">
    <location>
        <begin position="119"/>
        <end position="130"/>
    </location>
</feature>
<dbReference type="EMBL" id="JAPEIS010000016">
    <property type="protein sequence ID" value="KAJ8058704.1"/>
    <property type="molecule type" value="Genomic_DNA"/>
</dbReference>
<protein>
    <submittedName>
        <fullName evidence="2">Uncharacterized protein</fullName>
    </submittedName>
</protein>
<organism evidence="2 3">
    <name type="scientific">Sclerotinia nivalis</name>
    <dbReference type="NCBI Taxonomy" id="352851"/>
    <lineage>
        <taxon>Eukaryota</taxon>
        <taxon>Fungi</taxon>
        <taxon>Dikarya</taxon>
        <taxon>Ascomycota</taxon>
        <taxon>Pezizomycotina</taxon>
        <taxon>Leotiomycetes</taxon>
        <taxon>Helotiales</taxon>
        <taxon>Sclerotiniaceae</taxon>
        <taxon>Sclerotinia</taxon>
    </lineage>
</organism>